<dbReference type="InParanoid" id="A0A167LA13"/>
<evidence type="ECO:0000256" key="3">
    <source>
        <dbReference type="ARBA" id="ARBA00023242"/>
    </source>
</evidence>
<evidence type="ECO:0000256" key="4">
    <source>
        <dbReference type="SAM" id="MobiDB-lite"/>
    </source>
</evidence>
<feature type="region of interest" description="Disordered" evidence="4">
    <location>
        <begin position="1"/>
        <end position="38"/>
    </location>
</feature>
<organism evidence="5 6">
    <name type="scientific">Phycomyces blakesleeanus (strain ATCC 8743b / DSM 1359 / FGSC 10004 / NBRC 33097 / NRRL 1555)</name>
    <dbReference type="NCBI Taxonomy" id="763407"/>
    <lineage>
        <taxon>Eukaryota</taxon>
        <taxon>Fungi</taxon>
        <taxon>Fungi incertae sedis</taxon>
        <taxon>Mucoromycota</taxon>
        <taxon>Mucoromycotina</taxon>
        <taxon>Mucoromycetes</taxon>
        <taxon>Mucorales</taxon>
        <taxon>Phycomycetaceae</taxon>
        <taxon>Phycomyces</taxon>
    </lineage>
</organism>
<keyword evidence="3" id="KW-0539">Nucleus</keyword>
<dbReference type="GeneID" id="29000370"/>
<comment type="subcellular location">
    <subcellularLocation>
        <location evidence="1">Nucleus</location>
        <location evidence="1">Nucleolus</location>
    </subcellularLocation>
</comment>
<dbReference type="InterPro" id="IPR008999">
    <property type="entry name" value="Actin-crosslinking"/>
</dbReference>
<dbReference type="GO" id="GO:0005730">
    <property type="term" value="C:nucleolus"/>
    <property type="evidence" value="ECO:0007669"/>
    <property type="project" value="UniProtKB-SubCell"/>
</dbReference>
<gene>
    <name evidence="5" type="ORF">PHYBLDRAFT_188199</name>
</gene>
<dbReference type="GO" id="GO:0071013">
    <property type="term" value="C:catalytic step 2 spliceosome"/>
    <property type="evidence" value="ECO:0007669"/>
    <property type="project" value="TreeGrafter"/>
</dbReference>
<proteinExistence type="inferred from homology"/>
<dbReference type="PANTHER" id="PTHR12928">
    <property type="entry name" value="FRG1 PROTEIN"/>
    <property type="match status" value="1"/>
</dbReference>
<evidence type="ECO:0000313" key="6">
    <source>
        <dbReference type="Proteomes" id="UP000077315"/>
    </source>
</evidence>
<dbReference type="GO" id="GO:0051015">
    <property type="term" value="F:actin filament binding"/>
    <property type="evidence" value="ECO:0007669"/>
    <property type="project" value="TreeGrafter"/>
</dbReference>
<evidence type="ECO:0000313" key="5">
    <source>
        <dbReference type="EMBL" id="OAD69939.1"/>
    </source>
</evidence>
<dbReference type="Proteomes" id="UP000077315">
    <property type="component" value="Unassembled WGS sequence"/>
</dbReference>
<dbReference type="Pfam" id="PF06229">
    <property type="entry name" value="FRG1"/>
    <property type="match status" value="1"/>
</dbReference>
<accession>A0A167LA13</accession>
<dbReference type="RefSeq" id="XP_018287979.1">
    <property type="nucleotide sequence ID" value="XM_018439464.1"/>
</dbReference>
<dbReference type="FunCoup" id="A0A167LA13">
    <property type="interactions" value="442"/>
</dbReference>
<protein>
    <recommendedName>
        <fullName evidence="7">FRG1-like family protein</fullName>
    </recommendedName>
</protein>
<name>A0A167LA13_PHYB8</name>
<dbReference type="SUPFAM" id="SSF50405">
    <property type="entry name" value="Actin-crosslinking proteins"/>
    <property type="match status" value="1"/>
</dbReference>
<evidence type="ECO:0008006" key="7">
    <source>
        <dbReference type="Google" id="ProtNLM"/>
    </source>
</evidence>
<dbReference type="InterPro" id="IPR010414">
    <property type="entry name" value="FRG1"/>
</dbReference>
<dbReference type="PANTHER" id="PTHR12928:SF0">
    <property type="entry name" value="FSHD REGION GENE 1"/>
    <property type="match status" value="1"/>
</dbReference>
<dbReference type="CDD" id="cd23339">
    <property type="entry name" value="beta-trefoil_FSCN_fungal_FRG1-like"/>
    <property type="match status" value="1"/>
</dbReference>
<dbReference type="AlphaFoldDB" id="A0A167LA13"/>
<sequence length="265" mass="30007">MSDKPSKKGKLLFKGDKDQKKKKRKHSSMDSEERTTSSTLENGWVRADALDDLVGPLFFTHPSDPPICFTVDDNDRLLAYPLPSLAETPHPEPLIVNQVLVGSRLLGTSNSFTFKSFNSKYLSSDKFGVVECNREAIGGTEEWEPTTTEAGFAFKNAMGKFLMIDEIAGGGFKIRADSEEVGFCETFRVYCQARFKRKNKFEKKEKTNSGKLELDNVKKYQSWGGGKLHLTEEDSHQLKRAKQDGRFAEALLDRREKVKADRYCK</sequence>
<dbReference type="VEuPathDB" id="FungiDB:PHYBLDRAFT_188199"/>
<dbReference type="OrthoDB" id="5539371at2759"/>
<dbReference type="Gene3D" id="2.80.10.50">
    <property type="match status" value="1"/>
</dbReference>
<comment type="similarity">
    <text evidence="2">Belongs to the FRG1 family.</text>
</comment>
<evidence type="ECO:0000256" key="1">
    <source>
        <dbReference type="ARBA" id="ARBA00004604"/>
    </source>
</evidence>
<evidence type="ECO:0000256" key="2">
    <source>
        <dbReference type="ARBA" id="ARBA00010878"/>
    </source>
</evidence>
<dbReference type="STRING" id="763407.A0A167LA13"/>
<dbReference type="EMBL" id="KV440990">
    <property type="protein sequence ID" value="OAD69939.1"/>
    <property type="molecule type" value="Genomic_DNA"/>
</dbReference>
<reference evidence="6" key="1">
    <citation type="submission" date="2015-06" db="EMBL/GenBank/DDBJ databases">
        <title>Expansion of signal transduction pathways in fungi by whole-genome duplication.</title>
        <authorList>
            <consortium name="DOE Joint Genome Institute"/>
            <person name="Corrochano L.M."/>
            <person name="Kuo A."/>
            <person name="Marcet-Houben M."/>
            <person name="Polaino S."/>
            <person name="Salamov A."/>
            <person name="Villalobos J.M."/>
            <person name="Alvarez M.I."/>
            <person name="Avalos J."/>
            <person name="Benito E.P."/>
            <person name="Benoit I."/>
            <person name="Burger G."/>
            <person name="Camino L.P."/>
            <person name="Canovas D."/>
            <person name="Cerda-Olmedo E."/>
            <person name="Cheng J.-F."/>
            <person name="Dominguez A."/>
            <person name="Elias M."/>
            <person name="Eslava A.P."/>
            <person name="Glaser F."/>
            <person name="Grimwood J."/>
            <person name="Gutierrez G."/>
            <person name="Heitman J."/>
            <person name="Henrissat B."/>
            <person name="Iturriaga E.A."/>
            <person name="Lang B.F."/>
            <person name="Lavin J.L."/>
            <person name="Lee S."/>
            <person name="Li W."/>
            <person name="Lindquist E."/>
            <person name="Lopez-Garcia S."/>
            <person name="Luque E.M."/>
            <person name="Marcos A.T."/>
            <person name="Martin J."/>
            <person name="McCluskey K."/>
            <person name="Medina H.R."/>
            <person name="Miralles-Duran A."/>
            <person name="Miyazaki A."/>
            <person name="Munoz-Torres E."/>
            <person name="Oguiza J.A."/>
            <person name="Ohm R."/>
            <person name="Olmedo M."/>
            <person name="Orejas M."/>
            <person name="Ortiz-Castellanos L."/>
            <person name="Pisabarro A.G."/>
            <person name="Rodriguez-Romero J."/>
            <person name="Ruiz-Herrera J."/>
            <person name="Ruiz-Vazquez R."/>
            <person name="Sanz C."/>
            <person name="Schackwitz W."/>
            <person name="Schmutz J."/>
            <person name="Shahriari M."/>
            <person name="Shelest E."/>
            <person name="Silva-Franco F."/>
            <person name="Soanes D."/>
            <person name="Syed K."/>
            <person name="Tagua V.G."/>
            <person name="Talbot N.J."/>
            <person name="Thon M."/>
            <person name="De vries R.P."/>
            <person name="Wiebenga A."/>
            <person name="Yadav J.S."/>
            <person name="Braun E.L."/>
            <person name="Baker S."/>
            <person name="Garre V."/>
            <person name="Horwitz B."/>
            <person name="Torres-Martinez S."/>
            <person name="Idnurm A."/>
            <person name="Herrera-Estrella A."/>
            <person name="Gabaldon T."/>
            <person name="Grigoriev I.V."/>
        </authorList>
    </citation>
    <scope>NUCLEOTIDE SEQUENCE [LARGE SCALE GENOMIC DNA]</scope>
    <source>
        <strain evidence="6">NRRL 1555(-)</strain>
    </source>
</reference>
<keyword evidence="6" id="KW-1185">Reference proteome</keyword>